<name>A0A1I2IMD9_9GAMM</name>
<reference evidence="5 6" key="1">
    <citation type="submission" date="2016-10" db="EMBL/GenBank/DDBJ databases">
        <authorList>
            <person name="de Groot N.N."/>
        </authorList>
    </citation>
    <scope>NUCLEOTIDE SEQUENCE [LARGE SCALE GENOMIC DNA]</scope>
    <source>
        <strain evidence="5 6">DSM 23609</strain>
    </source>
</reference>
<sequence>MVATAESIRKERAAHAAPSHIALVVAASESVAKRIESYLRNAGHPVRCPWATDLEDVEDALRGGTPDLLICAEGLQTAPIKDVIETVRRQMPDLPVLVLKAQFTPEDRVAALACGASDQVSDEDLRHLRHLELVVLREITQHSRLRELRSLRKRLAEFEARHQQLLAGTQDAVAHIQEGILSDVNPAFAQLLGYTQPDLQSVPLMDLVAPDHQPKVKEYLKLLLRGKNEGKPLECCLLHKDGRRVAIHARVTLTAVEGEPLIEMLIRSETPSTVHTVAGTAPAMKGRLEFFEALASAIAAASQQKDQRAALLCVVNDFTATEERLGLHDAAEAVEQLQNWLQDRLAPQDQLFRFSTHEIALLLSRNSGAEIIEFGETLAREVGKQIFNTAGHEVQLAVTVAAYPFVGSEDAATLTAELVRDTRKLSGKGGSQFANLGPTAKTSLQEREEARKAEMVKKALEDNRLKLAYQSIASLEGDTRQHFDILVRLIDENGKELHASEFIGAAEKFSLIKAIDRWVTARALKIQAKRDTAQQASSLFVKLSQDTLKDAESFIPWLGEQLKQRPLRPGEIVFEMQELVVQNHIRKTRLLTKALIEMGAQIAIEHFGIGSNSAQMIEHIPMHFVKFHPSFTANFNDKETHRKMVELMESAKNKQIKIIVSHVEEANVMARLWQMGVNFIQGYHVQEPEVVLLSADVRM</sequence>
<dbReference type="AlphaFoldDB" id="A0A1I2IMD9"/>
<dbReference type="EMBL" id="FOOC01000004">
    <property type="protein sequence ID" value="SFF42850.1"/>
    <property type="molecule type" value="Genomic_DNA"/>
</dbReference>
<dbReference type="SUPFAM" id="SSF52172">
    <property type="entry name" value="CheY-like"/>
    <property type="match status" value="1"/>
</dbReference>
<dbReference type="InterPro" id="IPR001789">
    <property type="entry name" value="Sig_transdc_resp-reg_receiver"/>
</dbReference>
<evidence type="ECO:0000313" key="6">
    <source>
        <dbReference type="Proteomes" id="UP000199771"/>
    </source>
</evidence>
<dbReference type="SUPFAM" id="SSF55785">
    <property type="entry name" value="PYP-like sensor domain (PAS domain)"/>
    <property type="match status" value="1"/>
</dbReference>
<evidence type="ECO:0000259" key="4">
    <source>
        <dbReference type="PROSITE" id="PS50883"/>
    </source>
</evidence>
<evidence type="ECO:0000313" key="5">
    <source>
        <dbReference type="EMBL" id="SFF42850.1"/>
    </source>
</evidence>
<evidence type="ECO:0000259" key="2">
    <source>
        <dbReference type="PROSITE" id="PS50110"/>
    </source>
</evidence>
<evidence type="ECO:0000256" key="1">
    <source>
        <dbReference type="PROSITE-ProRule" id="PRU00169"/>
    </source>
</evidence>
<dbReference type="InterPro" id="IPR013655">
    <property type="entry name" value="PAS_fold_3"/>
</dbReference>
<dbReference type="GO" id="GO:0071111">
    <property type="term" value="F:cyclic-guanylate-specific phosphodiesterase activity"/>
    <property type="evidence" value="ECO:0007669"/>
    <property type="project" value="InterPro"/>
</dbReference>
<dbReference type="Gene3D" id="3.40.50.2300">
    <property type="match status" value="1"/>
</dbReference>
<proteinExistence type="predicted"/>
<dbReference type="Gene3D" id="3.30.450.20">
    <property type="entry name" value="PAS domain"/>
    <property type="match status" value="1"/>
</dbReference>
<dbReference type="InterPro" id="IPR035919">
    <property type="entry name" value="EAL_sf"/>
</dbReference>
<dbReference type="PROSITE" id="PS50112">
    <property type="entry name" value="PAS"/>
    <property type="match status" value="1"/>
</dbReference>
<dbReference type="Gene3D" id="3.20.20.450">
    <property type="entry name" value="EAL domain"/>
    <property type="match status" value="1"/>
</dbReference>
<dbReference type="SUPFAM" id="SSF55073">
    <property type="entry name" value="Nucleotide cyclase"/>
    <property type="match status" value="1"/>
</dbReference>
<organism evidence="5 6">
    <name type="scientific">Fontimonas thermophila</name>
    <dbReference type="NCBI Taxonomy" id="1076937"/>
    <lineage>
        <taxon>Bacteria</taxon>
        <taxon>Pseudomonadati</taxon>
        <taxon>Pseudomonadota</taxon>
        <taxon>Gammaproteobacteria</taxon>
        <taxon>Nevskiales</taxon>
        <taxon>Nevskiaceae</taxon>
        <taxon>Fontimonas</taxon>
    </lineage>
</organism>
<keyword evidence="6" id="KW-1185">Reference proteome</keyword>
<comment type="caution">
    <text evidence="1">Lacks conserved residue(s) required for the propagation of feature annotation.</text>
</comment>
<dbReference type="GO" id="GO:0000160">
    <property type="term" value="P:phosphorelay signal transduction system"/>
    <property type="evidence" value="ECO:0007669"/>
    <property type="project" value="InterPro"/>
</dbReference>
<dbReference type="Gene3D" id="3.30.70.270">
    <property type="match status" value="1"/>
</dbReference>
<feature type="domain" description="EAL" evidence="4">
    <location>
        <begin position="449"/>
        <end position="699"/>
    </location>
</feature>
<dbReference type="SMART" id="SM00052">
    <property type="entry name" value="EAL"/>
    <property type="match status" value="1"/>
</dbReference>
<dbReference type="InterPro" id="IPR043128">
    <property type="entry name" value="Rev_trsase/Diguanyl_cyclase"/>
</dbReference>
<dbReference type="SUPFAM" id="SSF141868">
    <property type="entry name" value="EAL domain-like"/>
    <property type="match status" value="1"/>
</dbReference>
<accession>A0A1I2IMD9</accession>
<dbReference type="Pfam" id="PF00990">
    <property type="entry name" value="GGDEF"/>
    <property type="match status" value="1"/>
</dbReference>
<dbReference type="InterPro" id="IPR029787">
    <property type="entry name" value="Nucleotide_cyclase"/>
</dbReference>
<dbReference type="PANTHER" id="PTHR33121">
    <property type="entry name" value="CYCLIC DI-GMP PHOSPHODIESTERASE PDEF"/>
    <property type="match status" value="1"/>
</dbReference>
<dbReference type="InterPro" id="IPR000160">
    <property type="entry name" value="GGDEF_dom"/>
</dbReference>
<dbReference type="InterPro" id="IPR001633">
    <property type="entry name" value="EAL_dom"/>
</dbReference>
<dbReference type="PANTHER" id="PTHR33121:SF23">
    <property type="entry name" value="CYCLIC DI-GMP PHOSPHODIESTERASE PDEB"/>
    <property type="match status" value="1"/>
</dbReference>
<dbReference type="Pfam" id="PF08447">
    <property type="entry name" value="PAS_3"/>
    <property type="match status" value="1"/>
</dbReference>
<dbReference type="STRING" id="1076937.SAMN04488120_10450"/>
<protein>
    <submittedName>
        <fullName evidence="5">PAS domain S-box-containing protein</fullName>
    </submittedName>
</protein>
<dbReference type="NCBIfam" id="TIGR00229">
    <property type="entry name" value="sensory_box"/>
    <property type="match status" value="1"/>
</dbReference>
<feature type="domain" description="PAS" evidence="3">
    <location>
        <begin position="178"/>
        <end position="227"/>
    </location>
</feature>
<dbReference type="Pfam" id="PF00563">
    <property type="entry name" value="EAL"/>
    <property type="match status" value="1"/>
</dbReference>
<dbReference type="InterPro" id="IPR035965">
    <property type="entry name" value="PAS-like_dom_sf"/>
</dbReference>
<dbReference type="PROSITE" id="PS50883">
    <property type="entry name" value="EAL"/>
    <property type="match status" value="1"/>
</dbReference>
<dbReference type="PROSITE" id="PS50110">
    <property type="entry name" value="RESPONSE_REGULATORY"/>
    <property type="match status" value="1"/>
</dbReference>
<dbReference type="CDD" id="cd00130">
    <property type="entry name" value="PAS"/>
    <property type="match status" value="1"/>
</dbReference>
<dbReference type="CDD" id="cd01948">
    <property type="entry name" value="EAL"/>
    <property type="match status" value="1"/>
</dbReference>
<dbReference type="InterPro" id="IPR050706">
    <property type="entry name" value="Cyclic-di-GMP_PDE-like"/>
</dbReference>
<dbReference type="InterPro" id="IPR000014">
    <property type="entry name" value="PAS"/>
</dbReference>
<feature type="domain" description="Response regulatory" evidence="2">
    <location>
        <begin position="21"/>
        <end position="137"/>
    </location>
</feature>
<evidence type="ECO:0000259" key="3">
    <source>
        <dbReference type="PROSITE" id="PS50112"/>
    </source>
</evidence>
<gene>
    <name evidence="5" type="ORF">SAMN04488120_10450</name>
</gene>
<dbReference type="InterPro" id="IPR011006">
    <property type="entry name" value="CheY-like_superfamily"/>
</dbReference>
<dbReference type="Proteomes" id="UP000199771">
    <property type="component" value="Unassembled WGS sequence"/>
</dbReference>
<dbReference type="SMART" id="SM00091">
    <property type="entry name" value="PAS"/>
    <property type="match status" value="1"/>
</dbReference>